<organism evidence="6 7">
    <name type="scientific">Hyunsoonleella aquatilis</name>
    <dbReference type="NCBI Taxonomy" id="2762758"/>
    <lineage>
        <taxon>Bacteria</taxon>
        <taxon>Pseudomonadati</taxon>
        <taxon>Bacteroidota</taxon>
        <taxon>Flavobacteriia</taxon>
        <taxon>Flavobacteriales</taxon>
        <taxon>Flavobacteriaceae</taxon>
    </lineage>
</organism>
<dbReference type="PANTHER" id="PTHR42973:SF14">
    <property type="entry name" value="FAD-BINDING PCMH-TYPE DOMAIN-CONTAINING PROTEIN-RELATED"/>
    <property type="match status" value="1"/>
</dbReference>
<dbReference type="InterPro" id="IPR006094">
    <property type="entry name" value="Oxid_FAD_bind_N"/>
</dbReference>
<name>A0A923H871_9FLAO</name>
<evidence type="ECO:0000256" key="4">
    <source>
        <dbReference type="ARBA" id="ARBA00023002"/>
    </source>
</evidence>
<sequence length="461" mass="51104">MISSTTIQEFSQTLSQDLVLPSNPQYDTVRSVWNGMINKKPAMIAMCNNANDIINCIKFAHHQKIEITVKGGGHSVAGKSVCDNGLMINLSQMNSVEVNPKDKTVTIQSGATIGDLDKETQKFGLATPVGIVSKTGIAGLTLGGGYGYLGRTYGLTSDNLISVELVTVNGELIKASDSENSDLFWALRGGGGNFGIITSFKFKCYEVGPEIMVAKIFYPIEDAKDVLRFYTSFSKNAPDELATSAMVVRIPPIEPFPEEIQGKLSVFILAVYSKDIESGKKAMEGLENYGNPMLRVIAPTPFLEVQTTFDDGMPTGMRYYWKSHFFETLSDDAIDVFVNHTKNVPGVFTIAGFDPFGGAINRIKKNETAFPQRSASYILGIWGGWIEKDNDKNNINWIRELYEKMKPFASGDTYSNFLDIDDDNKVKTSFGSNYERLQKVKRKYDPNNFFSNNQNIKPKSI</sequence>
<dbReference type="InterPro" id="IPR016167">
    <property type="entry name" value="FAD-bd_PCMH_sub1"/>
</dbReference>
<dbReference type="InterPro" id="IPR006093">
    <property type="entry name" value="Oxy_OxRdtase_FAD_BS"/>
</dbReference>
<accession>A0A923H871</accession>
<protein>
    <submittedName>
        <fullName evidence="6">FAD-binding oxidoreductase</fullName>
    </submittedName>
</protein>
<dbReference type="Gene3D" id="3.40.462.20">
    <property type="match status" value="1"/>
</dbReference>
<dbReference type="Gene3D" id="3.30.43.10">
    <property type="entry name" value="Uridine Diphospho-n-acetylenolpyruvylglucosamine Reductase, domain 2"/>
    <property type="match status" value="1"/>
</dbReference>
<dbReference type="InterPro" id="IPR016166">
    <property type="entry name" value="FAD-bd_PCMH"/>
</dbReference>
<dbReference type="Pfam" id="PF01565">
    <property type="entry name" value="FAD_binding_4"/>
    <property type="match status" value="1"/>
</dbReference>
<reference evidence="6" key="1">
    <citation type="submission" date="2020-08" db="EMBL/GenBank/DDBJ databases">
        <title>Hyunsoonleella sp. strain SJ7 genome sequencing and assembly.</title>
        <authorList>
            <person name="Kim I."/>
        </authorList>
    </citation>
    <scope>NUCLEOTIDE SEQUENCE</scope>
    <source>
        <strain evidence="6">SJ7</strain>
    </source>
</reference>
<dbReference type="InterPro" id="IPR012951">
    <property type="entry name" value="BBE"/>
</dbReference>
<comment type="similarity">
    <text evidence="1">Belongs to the oxygen-dependent FAD-linked oxidoreductase family.</text>
</comment>
<dbReference type="AlphaFoldDB" id="A0A923H871"/>
<feature type="domain" description="FAD-binding PCMH-type" evidence="5">
    <location>
        <begin position="36"/>
        <end position="207"/>
    </location>
</feature>
<dbReference type="PROSITE" id="PS51387">
    <property type="entry name" value="FAD_PCMH"/>
    <property type="match status" value="1"/>
</dbReference>
<dbReference type="GO" id="GO:0071949">
    <property type="term" value="F:FAD binding"/>
    <property type="evidence" value="ECO:0007669"/>
    <property type="project" value="InterPro"/>
</dbReference>
<evidence type="ECO:0000256" key="2">
    <source>
        <dbReference type="ARBA" id="ARBA00022630"/>
    </source>
</evidence>
<dbReference type="EMBL" id="JACNMF010000003">
    <property type="protein sequence ID" value="MBC3758806.1"/>
    <property type="molecule type" value="Genomic_DNA"/>
</dbReference>
<dbReference type="InterPro" id="IPR050416">
    <property type="entry name" value="FAD-linked_Oxidoreductase"/>
</dbReference>
<dbReference type="PROSITE" id="PS00862">
    <property type="entry name" value="OX2_COVAL_FAD"/>
    <property type="match status" value="1"/>
</dbReference>
<dbReference type="Proteomes" id="UP000656244">
    <property type="component" value="Unassembled WGS sequence"/>
</dbReference>
<dbReference type="RefSeq" id="WP_186562045.1">
    <property type="nucleotide sequence ID" value="NZ_JACNMF010000003.1"/>
</dbReference>
<dbReference type="InterPro" id="IPR036318">
    <property type="entry name" value="FAD-bd_PCMH-like_sf"/>
</dbReference>
<evidence type="ECO:0000313" key="7">
    <source>
        <dbReference type="Proteomes" id="UP000656244"/>
    </source>
</evidence>
<dbReference type="Gene3D" id="3.30.465.10">
    <property type="match status" value="1"/>
</dbReference>
<evidence type="ECO:0000313" key="6">
    <source>
        <dbReference type="EMBL" id="MBC3758806.1"/>
    </source>
</evidence>
<dbReference type="SUPFAM" id="SSF56176">
    <property type="entry name" value="FAD-binding/transporter-associated domain-like"/>
    <property type="match status" value="1"/>
</dbReference>
<dbReference type="InterPro" id="IPR016169">
    <property type="entry name" value="FAD-bd_PCMH_sub2"/>
</dbReference>
<evidence type="ECO:0000256" key="1">
    <source>
        <dbReference type="ARBA" id="ARBA00005466"/>
    </source>
</evidence>
<evidence type="ECO:0000256" key="3">
    <source>
        <dbReference type="ARBA" id="ARBA00022827"/>
    </source>
</evidence>
<keyword evidence="4" id="KW-0560">Oxidoreductase</keyword>
<gene>
    <name evidence="6" type="ORF">H7U19_10355</name>
</gene>
<keyword evidence="7" id="KW-1185">Reference proteome</keyword>
<evidence type="ECO:0000259" key="5">
    <source>
        <dbReference type="PROSITE" id="PS51387"/>
    </source>
</evidence>
<keyword evidence="2" id="KW-0285">Flavoprotein</keyword>
<comment type="caution">
    <text evidence="6">The sequence shown here is derived from an EMBL/GenBank/DDBJ whole genome shotgun (WGS) entry which is preliminary data.</text>
</comment>
<keyword evidence="3" id="KW-0274">FAD</keyword>
<proteinExistence type="inferred from homology"/>
<dbReference type="PANTHER" id="PTHR42973">
    <property type="entry name" value="BINDING OXIDOREDUCTASE, PUTATIVE (AFU_ORTHOLOGUE AFUA_1G17690)-RELATED"/>
    <property type="match status" value="1"/>
</dbReference>
<dbReference type="GO" id="GO:0016491">
    <property type="term" value="F:oxidoreductase activity"/>
    <property type="evidence" value="ECO:0007669"/>
    <property type="project" value="UniProtKB-KW"/>
</dbReference>
<dbReference type="Pfam" id="PF08031">
    <property type="entry name" value="BBE"/>
    <property type="match status" value="1"/>
</dbReference>